<reference evidence="2 3" key="2">
    <citation type="journal article" date="2019" name="G3 (Bethesda)">
        <title>Hybrid Assembly of the Genome of the Entomopathogenic Nematode Steinernema carpocapsae Identifies the X-Chromosome.</title>
        <authorList>
            <person name="Serra L."/>
            <person name="Macchietto M."/>
            <person name="Macias-Munoz A."/>
            <person name="McGill C.J."/>
            <person name="Rodriguez I.M."/>
            <person name="Rodriguez B."/>
            <person name="Murad R."/>
            <person name="Mortazavi A."/>
        </authorList>
    </citation>
    <scope>NUCLEOTIDE SEQUENCE [LARGE SCALE GENOMIC DNA]</scope>
    <source>
        <strain evidence="2 3">ALL</strain>
    </source>
</reference>
<protein>
    <submittedName>
        <fullName evidence="2">Uncharacterized protein</fullName>
    </submittedName>
</protein>
<feature type="chain" id="PRO_5020215416" evidence="1">
    <location>
        <begin position="21"/>
        <end position="173"/>
    </location>
</feature>
<dbReference type="EMBL" id="CM016762">
    <property type="protein sequence ID" value="TMS38303.1"/>
    <property type="molecule type" value="Genomic_DNA"/>
</dbReference>
<keyword evidence="1" id="KW-0732">Signal</keyword>
<evidence type="ECO:0000313" key="3">
    <source>
        <dbReference type="Proteomes" id="UP000298663"/>
    </source>
</evidence>
<proteinExistence type="predicted"/>
<sequence length="173" mass="19034">MPGATAVVTIVALQMDLSLANILRQGKLTEQHVSSVSLQKRLKGQHTCISTSQDSKRPSIFQSMDLVASRRSNVSKEASNPSQKAMRTELYRIWTAYAHGVLGCNNRVEITACVRKYIIDLCPEGDPNHVYTHFTDSLGLDSINSKMLQIIAPQSQHASPSLAQLAAPEMKEN</sequence>
<evidence type="ECO:0000256" key="1">
    <source>
        <dbReference type="SAM" id="SignalP"/>
    </source>
</evidence>
<reference evidence="2 3" key="1">
    <citation type="journal article" date="2015" name="Genome Biol.">
        <title>Comparative genomics of Steinernema reveals deeply conserved gene regulatory networks.</title>
        <authorList>
            <person name="Dillman A.R."/>
            <person name="Macchietto M."/>
            <person name="Porter C.F."/>
            <person name="Rogers A."/>
            <person name="Williams B."/>
            <person name="Antoshechkin I."/>
            <person name="Lee M.M."/>
            <person name="Goodwin Z."/>
            <person name="Lu X."/>
            <person name="Lewis E.E."/>
            <person name="Goodrich-Blair H."/>
            <person name="Stock S.P."/>
            <person name="Adams B.J."/>
            <person name="Sternberg P.W."/>
            <person name="Mortazavi A."/>
        </authorList>
    </citation>
    <scope>NUCLEOTIDE SEQUENCE [LARGE SCALE GENOMIC DNA]</scope>
    <source>
        <strain evidence="2 3">ALL</strain>
    </source>
</reference>
<accession>A0A4V6I8K7</accession>
<gene>
    <name evidence="2" type="ORF">L596_005061</name>
</gene>
<organism evidence="2 3">
    <name type="scientific">Steinernema carpocapsae</name>
    <name type="common">Entomopathogenic nematode</name>
    <dbReference type="NCBI Taxonomy" id="34508"/>
    <lineage>
        <taxon>Eukaryota</taxon>
        <taxon>Metazoa</taxon>
        <taxon>Ecdysozoa</taxon>
        <taxon>Nematoda</taxon>
        <taxon>Chromadorea</taxon>
        <taxon>Rhabditida</taxon>
        <taxon>Tylenchina</taxon>
        <taxon>Panagrolaimomorpha</taxon>
        <taxon>Strongyloidoidea</taxon>
        <taxon>Steinernematidae</taxon>
        <taxon>Steinernema</taxon>
    </lineage>
</organism>
<keyword evidence="3" id="KW-1185">Reference proteome</keyword>
<evidence type="ECO:0000313" key="2">
    <source>
        <dbReference type="EMBL" id="TMS38303.1"/>
    </source>
</evidence>
<dbReference type="EMBL" id="AZBU02000001">
    <property type="protein sequence ID" value="TMS38303.1"/>
    <property type="molecule type" value="Genomic_DNA"/>
</dbReference>
<dbReference type="Proteomes" id="UP000298663">
    <property type="component" value="Chromosome X"/>
</dbReference>
<dbReference type="AlphaFoldDB" id="A0A4V6I8K7"/>
<feature type="signal peptide" evidence="1">
    <location>
        <begin position="1"/>
        <end position="20"/>
    </location>
</feature>
<comment type="caution">
    <text evidence="2">The sequence shown here is derived from an EMBL/GenBank/DDBJ whole genome shotgun (WGS) entry which is preliminary data.</text>
</comment>
<name>A0A4V6I8K7_STECR</name>